<keyword evidence="3" id="KW-0418">Kinase</keyword>
<dbReference type="GO" id="GO:0004713">
    <property type="term" value="F:protein tyrosine kinase activity"/>
    <property type="evidence" value="ECO:0007669"/>
    <property type="project" value="UniProtKB-KW"/>
</dbReference>
<dbReference type="PANTHER" id="PTHR32309">
    <property type="entry name" value="TYROSINE-PROTEIN KINASE"/>
    <property type="match status" value="1"/>
</dbReference>
<sequence length="275" mass="30376">MKAVSKLQKALEKAKEARGDSLESLTLVPEVPEASDKGSVACLKRQEIPAPVYFQTRKLPVDFNQLIQNRIIPICHGNPAADRIKILRTQVLSRMTEEGKNTLLITSANPGEGKTLTAINLAISIAHEMDRTTLLVDTDLRKPSIHSYFGFEASRGLSDYLKEGTPISDLLISPGIEKLVILPGGQPMSNSSELLGSPRMEALVKELKERYPDRFIIFDSSSLLTCADALVFSRFIDGILIVVEAERTTRSDLKRTFEMLGDKPVIGTLLNKSRD</sequence>
<keyword evidence="4" id="KW-1185">Reference proteome</keyword>
<dbReference type="Gene3D" id="3.40.50.300">
    <property type="entry name" value="P-loop containing nucleotide triphosphate hydrolases"/>
    <property type="match status" value="1"/>
</dbReference>
<dbReference type="CDD" id="cd05387">
    <property type="entry name" value="BY-kinase"/>
    <property type="match status" value="1"/>
</dbReference>
<dbReference type="PANTHER" id="PTHR32309:SF31">
    <property type="entry name" value="CAPSULAR EXOPOLYSACCHARIDE FAMILY"/>
    <property type="match status" value="1"/>
</dbReference>
<accession>Q2LVT4</accession>
<dbReference type="Proteomes" id="UP000001933">
    <property type="component" value="Chromosome"/>
</dbReference>
<keyword evidence="3" id="KW-0808">Transferase</keyword>
<name>Q2LVT4_SYNAS</name>
<dbReference type="EMBL" id="CP000252">
    <property type="protein sequence ID" value="ABC78194.1"/>
    <property type="molecule type" value="Genomic_DNA"/>
</dbReference>
<evidence type="ECO:0000256" key="1">
    <source>
        <dbReference type="ARBA" id="ARBA00022741"/>
    </source>
</evidence>
<evidence type="ECO:0000313" key="4">
    <source>
        <dbReference type="Proteomes" id="UP000001933"/>
    </source>
</evidence>
<gene>
    <name evidence="3" type="ORF">SYN_00779</name>
</gene>
<organism evidence="3 4">
    <name type="scientific">Syntrophus aciditrophicus (strain SB)</name>
    <dbReference type="NCBI Taxonomy" id="56780"/>
    <lineage>
        <taxon>Bacteria</taxon>
        <taxon>Pseudomonadati</taxon>
        <taxon>Thermodesulfobacteriota</taxon>
        <taxon>Syntrophia</taxon>
        <taxon>Syntrophales</taxon>
        <taxon>Syntrophaceae</taxon>
        <taxon>Syntrophus</taxon>
    </lineage>
</organism>
<dbReference type="InterPro" id="IPR027417">
    <property type="entry name" value="P-loop_NTPase"/>
</dbReference>
<reference evidence="3 4" key="1">
    <citation type="journal article" date="2007" name="Proc. Natl. Acad. Sci. U.S.A.">
        <title>The genome of Syntrophus aciditrophicus: life at the thermodynamic limit of microbial growth.</title>
        <authorList>
            <person name="McInerney M.J."/>
            <person name="Rohlin L."/>
            <person name="Mouttaki H."/>
            <person name="Kim U."/>
            <person name="Krupp R.S."/>
            <person name="Rios-Hernandez L."/>
            <person name="Sieber J."/>
            <person name="Struchtemeyer C.G."/>
            <person name="Bhattacharyya A."/>
            <person name="Campbell J.W."/>
            <person name="Gunsalus R.P."/>
        </authorList>
    </citation>
    <scope>NUCLEOTIDE SEQUENCE [LARGE SCALE GENOMIC DNA]</scope>
    <source>
        <strain evidence="3 4">SB</strain>
    </source>
</reference>
<dbReference type="KEGG" id="sat:SYN_00779"/>
<dbReference type="STRING" id="56780.SYN_00779"/>
<evidence type="ECO:0000256" key="2">
    <source>
        <dbReference type="ARBA" id="ARBA00022840"/>
    </source>
</evidence>
<dbReference type="NCBIfam" id="TIGR01007">
    <property type="entry name" value="eps_fam"/>
    <property type="match status" value="1"/>
</dbReference>
<dbReference type="InterPro" id="IPR050445">
    <property type="entry name" value="Bact_polysacc_biosynth/exp"/>
</dbReference>
<proteinExistence type="predicted"/>
<dbReference type="InParanoid" id="Q2LVT4"/>
<keyword evidence="2" id="KW-0067">ATP-binding</keyword>
<protein>
    <submittedName>
        <fullName evidence="3">Tyrosine-protein kinase</fullName>
    </submittedName>
</protein>
<dbReference type="eggNOG" id="COG0489">
    <property type="taxonomic scope" value="Bacteria"/>
</dbReference>
<dbReference type="AlphaFoldDB" id="Q2LVT4"/>
<keyword evidence="1" id="KW-0547">Nucleotide-binding</keyword>
<evidence type="ECO:0000313" key="3">
    <source>
        <dbReference type="EMBL" id="ABC78194.1"/>
    </source>
</evidence>
<dbReference type="HOGENOM" id="CLU_052027_1_2_7"/>
<dbReference type="SUPFAM" id="SSF52540">
    <property type="entry name" value="P-loop containing nucleoside triphosphate hydrolases"/>
    <property type="match status" value="1"/>
</dbReference>
<dbReference type="InterPro" id="IPR005702">
    <property type="entry name" value="Wzc-like_C"/>
</dbReference>
<dbReference type="GO" id="GO:0005524">
    <property type="term" value="F:ATP binding"/>
    <property type="evidence" value="ECO:0007669"/>
    <property type="project" value="UniProtKB-KW"/>
</dbReference>